<dbReference type="EMBL" id="GEZM01082533">
    <property type="protein sequence ID" value="JAV61335.1"/>
    <property type="molecule type" value="Transcribed_RNA"/>
</dbReference>
<feature type="coiled-coil region" evidence="1">
    <location>
        <begin position="1"/>
        <end position="60"/>
    </location>
</feature>
<dbReference type="AlphaFoldDB" id="A0A1Y1KNT7"/>
<protein>
    <recommendedName>
        <fullName evidence="4">L1 transposable element RRM domain-containing protein</fullName>
    </recommendedName>
</protein>
<evidence type="ECO:0000256" key="2">
    <source>
        <dbReference type="SAM" id="MobiDB-lite"/>
    </source>
</evidence>
<sequence>MENLLADIKKQLEDLNRTSERIESKIDDCQKQINEIKNENANLKAENEQLKSTVAQQNYRIGYLEKEIKRNNLVIQGVTEADDETNIQLKEKMETILRDMGTPITFEAEIQELHRIGIKHANKTRPIFMKMRNYETKVKVMKSTKELKGTQIYITEDFPKHVMEERKVLSKHLKKAREMGHRAFMKYNKLIVNGEEYGVEDIFEESSNEIPEQDATKKGRTISQRSPQSVVSKRTNSMGCLLKN</sequence>
<evidence type="ECO:0000313" key="3">
    <source>
        <dbReference type="EMBL" id="JAV61335.1"/>
    </source>
</evidence>
<keyword evidence="1" id="KW-0175">Coiled coil</keyword>
<organism evidence="3">
    <name type="scientific">Photinus pyralis</name>
    <name type="common">Common eastern firefly</name>
    <name type="synonym">Lampyris pyralis</name>
    <dbReference type="NCBI Taxonomy" id="7054"/>
    <lineage>
        <taxon>Eukaryota</taxon>
        <taxon>Metazoa</taxon>
        <taxon>Ecdysozoa</taxon>
        <taxon>Arthropoda</taxon>
        <taxon>Hexapoda</taxon>
        <taxon>Insecta</taxon>
        <taxon>Pterygota</taxon>
        <taxon>Neoptera</taxon>
        <taxon>Endopterygota</taxon>
        <taxon>Coleoptera</taxon>
        <taxon>Polyphaga</taxon>
        <taxon>Elateriformia</taxon>
        <taxon>Elateroidea</taxon>
        <taxon>Lampyridae</taxon>
        <taxon>Lampyrinae</taxon>
        <taxon>Photinus</taxon>
    </lineage>
</organism>
<accession>A0A1Y1KNT7</accession>
<dbReference type="PANTHER" id="PTHR11505">
    <property type="entry name" value="L1 TRANSPOSABLE ELEMENT-RELATED"/>
    <property type="match status" value="1"/>
</dbReference>
<evidence type="ECO:0000256" key="1">
    <source>
        <dbReference type="SAM" id="Coils"/>
    </source>
</evidence>
<reference evidence="3" key="1">
    <citation type="journal article" date="2016" name="Sci. Rep.">
        <title>Molecular characterization of firefly nuptial gifts: a multi-omics approach sheds light on postcopulatory sexual selection.</title>
        <authorList>
            <person name="Al-Wathiqui N."/>
            <person name="Fallon T.R."/>
            <person name="South A."/>
            <person name="Weng J.K."/>
            <person name="Lewis S.M."/>
        </authorList>
    </citation>
    <scope>NUCLEOTIDE SEQUENCE</scope>
</reference>
<evidence type="ECO:0008006" key="4">
    <source>
        <dbReference type="Google" id="ProtNLM"/>
    </source>
</evidence>
<dbReference type="InterPro" id="IPR004244">
    <property type="entry name" value="Transposase_22"/>
</dbReference>
<proteinExistence type="predicted"/>
<feature type="compositionally biased region" description="Polar residues" evidence="2">
    <location>
        <begin position="221"/>
        <end position="238"/>
    </location>
</feature>
<dbReference type="Gene3D" id="3.30.70.1820">
    <property type="entry name" value="L1 transposable element, RRM domain"/>
    <property type="match status" value="1"/>
</dbReference>
<name>A0A1Y1KNT7_PHOPY</name>
<feature type="region of interest" description="Disordered" evidence="2">
    <location>
        <begin position="208"/>
        <end position="244"/>
    </location>
</feature>